<feature type="region of interest" description="Disordered" evidence="1">
    <location>
        <begin position="64"/>
        <end position="125"/>
    </location>
</feature>
<accession>A0A1R1LD54</accession>
<dbReference type="STRING" id="554083.BKD30_06010"/>
<comment type="caution">
    <text evidence="2">The sequence shown here is derived from an EMBL/GenBank/DDBJ whole genome shotgun (WGS) entry which is preliminary data.</text>
</comment>
<dbReference type="OrthoDB" id="5125216at2"/>
<reference evidence="2 3" key="1">
    <citation type="submission" date="2016-12" db="EMBL/GenBank/DDBJ databases">
        <title>Draft genome of Tersicoccus phoenicis 1P05MA.</title>
        <authorList>
            <person name="Nakajima Y."/>
            <person name="Yoshizawa S."/>
            <person name="Nakamura K."/>
            <person name="Ogura Y."/>
            <person name="Hayashi T."/>
            <person name="Kogure K."/>
        </authorList>
    </citation>
    <scope>NUCLEOTIDE SEQUENCE [LARGE SCALE GENOMIC DNA]</scope>
    <source>
        <strain evidence="2 3">1p05MA</strain>
    </source>
</reference>
<dbReference type="RefSeq" id="WP_076703176.1">
    <property type="nucleotide sequence ID" value="NZ_MRDE01000026.1"/>
</dbReference>
<gene>
    <name evidence="2" type="ORF">BKD30_06010</name>
</gene>
<feature type="compositionally biased region" description="Low complexity" evidence="1">
    <location>
        <begin position="74"/>
        <end position="87"/>
    </location>
</feature>
<evidence type="ECO:0000256" key="1">
    <source>
        <dbReference type="SAM" id="MobiDB-lite"/>
    </source>
</evidence>
<protein>
    <recommendedName>
        <fullName evidence="4">YtxH domain-containing protein</fullName>
    </recommendedName>
</protein>
<organism evidence="2 3">
    <name type="scientific">Tersicoccus phoenicis</name>
    <dbReference type="NCBI Taxonomy" id="554083"/>
    <lineage>
        <taxon>Bacteria</taxon>
        <taxon>Bacillati</taxon>
        <taxon>Actinomycetota</taxon>
        <taxon>Actinomycetes</taxon>
        <taxon>Micrococcales</taxon>
        <taxon>Micrococcaceae</taxon>
        <taxon>Tersicoccus</taxon>
    </lineage>
</organism>
<dbReference type="EMBL" id="MRDE01000026">
    <property type="protein sequence ID" value="OMH25448.1"/>
    <property type="molecule type" value="Genomic_DNA"/>
</dbReference>
<sequence length="125" mass="12948">MLKKAIFLVGAGVGFVLGTRAGRDTYDKLRAQVTGFVNDPKVQEKVNQGTEWAKEKAPVVAGKVQEGAEKAKDAASGAADTASTKADQAVGTVKDKAADDDGTDPETGGTSSDYEPHVVDQGDSH</sequence>
<dbReference type="Proteomes" id="UP000187085">
    <property type="component" value="Unassembled WGS sequence"/>
</dbReference>
<evidence type="ECO:0008006" key="4">
    <source>
        <dbReference type="Google" id="ProtNLM"/>
    </source>
</evidence>
<name>A0A1R1LD54_9MICC</name>
<keyword evidence="3" id="KW-1185">Reference proteome</keyword>
<dbReference type="AlphaFoldDB" id="A0A1R1LD54"/>
<proteinExistence type="predicted"/>
<evidence type="ECO:0000313" key="3">
    <source>
        <dbReference type="Proteomes" id="UP000187085"/>
    </source>
</evidence>
<feature type="compositionally biased region" description="Basic and acidic residues" evidence="1">
    <location>
        <begin position="114"/>
        <end position="125"/>
    </location>
</feature>
<evidence type="ECO:0000313" key="2">
    <source>
        <dbReference type="EMBL" id="OMH25448.1"/>
    </source>
</evidence>